<dbReference type="AlphaFoldDB" id="A0A328UFR0"/>
<evidence type="ECO:0000256" key="7">
    <source>
        <dbReference type="ARBA" id="ARBA00023136"/>
    </source>
</evidence>
<evidence type="ECO:0000313" key="9">
    <source>
        <dbReference type="EMBL" id="RAQ30199.1"/>
    </source>
</evidence>
<comment type="similarity">
    <text evidence="2">Belongs to the V-ATPase 116 kDa subunit family.</text>
</comment>
<evidence type="ECO:0000256" key="8">
    <source>
        <dbReference type="SAM" id="Phobius"/>
    </source>
</evidence>
<dbReference type="Gene3D" id="3.30.70.2170">
    <property type="match status" value="1"/>
</dbReference>
<dbReference type="EMBL" id="QLYR01000001">
    <property type="protein sequence ID" value="RAQ30199.1"/>
    <property type="molecule type" value="Genomic_DNA"/>
</dbReference>
<evidence type="ECO:0000256" key="3">
    <source>
        <dbReference type="ARBA" id="ARBA00022448"/>
    </source>
</evidence>
<evidence type="ECO:0000256" key="2">
    <source>
        <dbReference type="ARBA" id="ARBA00009904"/>
    </source>
</evidence>
<dbReference type="Pfam" id="PF01496">
    <property type="entry name" value="V_ATPase_I"/>
    <property type="match status" value="1"/>
</dbReference>
<feature type="transmembrane region" description="Helical" evidence="8">
    <location>
        <begin position="438"/>
        <end position="463"/>
    </location>
</feature>
<dbReference type="InterPro" id="IPR002490">
    <property type="entry name" value="V-ATPase_116kDa_su"/>
</dbReference>
<dbReference type="PANTHER" id="PTHR11629:SF63">
    <property type="entry name" value="V-TYPE PROTON ATPASE SUBUNIT A"/>
    <property type="match status" value="1"/>
</dbReference>
<evidence type="ECO:0000256" key="1">
    <source>
        <dbReference type="ARBA" id="ARBA00004141"/>
    </source>
</evidence>
<evidence type="ECO:0000256" key="5">
    <source>
        <dbReference type="ARBA" id="ARBA00022989"/>
    </source>
</evidence>
<comment type="caution">
    <text evidence="9">The sequence shown here is derived from an EMBL/GenBank/DDBJ whole genome shotgun (WGS) entry which is preliminary data.</text>
</comment>
<comment type="subcellular location">
    <subcellularLocation>
        <location evidence="1">Membrane</location>
        <topology evidence="1">Multi-pass membrane protein</topology>
    </subcellularLocation>
</comment>
<reference evidence="9 10" key="1">
    <citation type="submission" date="2018-06" db="EMBL/GenBank/DDBJ databases">
        <title>Noncontiguous genome sequence of Ruminococcaceae bacterium ASD2818.</title>
        <authorList>
            <person name="Chaplin A.V."/>
            <person name="Sokolova S.R."/>
            <person name="Kochetkova T.O."/>
            <person name="Goltsov A.Y."/>
            <person name="Trofimov D.Y."/>
            <person name="Efimov B.A."/>
        </authorList>
    </citation>
    <scope>NUCLEOTIDE SEQUENCE [LARGE SCALE GENOMIC DNA]</scope>
    <source>
        <strain evidence="9 10">ASD2818</strain>
    </source>
</reference>
<keyword evidence="10" id="KW-1185">Reference proteome</keyword>
<feature type="transmembrane region" description="Helical" evidence="8">
    <location>
        <begin position="594"/>
        <end position="617"/>
    </location>
</feature>
<dbReference type="RefSeq" id="WP_112331396.1">
    <property type="nucleotide sequence ID" value="NZ_QLYR01000001.1"/>
</dbReference>
<evidence type="ECO:0000256" key="4">
    <source>
        <dbReference type="ARBA" id="ARBA00022692"/>
    </source>
</evidence>
<feature type="transmembrane region" description="Helical" evidence="8">
    <location>
        <begin position="356"/>
        <end position="379"/>
    </location>
</feature>
<dbReference type="GO" id="GO:0016471">
    <property type="term" value="C:vacuolar proton-transporting V-type ATPase complex"/>
    <property type="evidence" value="ECO:0007669"/>
    <property type="project" value="TreeGrafter"/>
</dbReference>
<evidence type="ECO:0000313" key="10">
    <source>
        <dbReference type="Proteomes" id="UP000249377"/>
    </source>
</evidence>
<evidence type="ECO:0000256" key="6">
    <source>
        <dbReference type="ARBA" id="ARBA00023065"/>
    </source>
</evidence>
<feature type="transmembrane region" description="Helical" evidence="8">
    <location>
        <begin position="500"/>
        <end position="523"/>
    </location>
</feature>
<feature type="transmembrane region" description="Helical" evidence="8">
    <location>
        <begin position="475"/>
        <end position="494"/>
    </location>
</feature>
<feature type="transmembrane region" description="Helical" evidence="8">
    <location>
        <begin position="391"/>
        <end position="412"/>
    </location>
</feature>
<gene>
    <name evidence="9" type="ORF">DPQ25_01435</name>
</gene>
<proteinExistence type="inferred from homology"/>
<accession>A0A328UFR0</accession>
<feature type="transmembrane region" description="Helical" evidence="8">
    <location>
        <begin position="567"/>
        <end position="588"/>
    </location>
</feature>
<dbReference type="Proteomes" id="UP000249377">
    <property type="component" value="Unassembled WGS sequence"/>
</dbReference>
<dbReference type="Gene3D" id="1.20.1460.20">
    <property type="match status" value="1"/>
</dbReference>
<dbReference type="PANTHER" id="PTHR11629">
    <property type="entry name" value="VACUOLAR PROTON ATPASES"/>
    <property type="match status" value="1"/>
</dbReference>
<dbReference type="GO" id="GO:0051117">
    <property type="term" value="F:ATPase binding"/>
    <property type="evidence" value="ECO:0007669"/>
    <property type="project" value="TreeGrafter"/>
</dbReference>
<keyword evidence="3" id="KW-0813">Transport</keyword>
<dbReference type="Gene3D" id="3.30.70.2750">
    <property type="match status" value="1"/>
</dbReference>
<sequence>MAVLKIKVASIIGRMTALDNVTAVCGKAGIFHPDNPLSFYSDTSDFSPLNEENPYIEPLQQLADAVDGNHKRLYLLDAPALEGVNYTEDEIDAYISTISEKFGGLQADRSDAQQRIEDYSREISQISHFTGMALDLDSIRECSYIKVRFGFIPKESFEKLKHYDQNPYIIFFPCSSDDEHYWGIYFSPVDQVSEVDRIFSSLYFQRVRLAELKDTPEQAVADLRSAREVQLERIQRIDSQLSSLWEQEKDHCLKLYSWLREHSVYFGIRHFAARYNDNFILTGWIPAEDEALFRAELDKIPSVELYFEDASEELAHSPPVKLKNHKPFKPFEFFVDMYGLPQYNELDPTTFVAITYFLLFGIMFADVGQGICVSIVGWLMWKFKKMKLGQALIPCGISSAVFGVVFGSVFGYEHVLDPFYQSVFGLKSKPIEIMEPDATVGIIIAAVCIGIFLVLTAILINIVCSLKQKHYQRALFGPNGIAGFVFYGGLVLGFGGQMVLGWPILSLPYILLVIVLPLIIILFQEVLGGLAEHRPDWKPDSWGSYIAENFFELFEVLLAYASNTISFLRVGAFVLVHAGMMTMVFTLADMSGGIAYILIVVIGNIIVMGMEGLLVGIQVMRLEFYEMFSRFFEGGGRPFKPVVVRGEF</sequence>
<protein>
    <submittedName>
        <fullName evidence="9">ATPase</fullName>
    </submittedName>
</protein>
<keyword evidence="5 8" id="KW-1133">Transmembrane helix</keyword>
<dbReference type="GO" id="GO:0033179">
    <property type="term" value="C:proton-transporting V-type ATPase, V0 domain"/>
    <property type="evidence" value="ECO:0007669"/>
    <property type="project" value="InterPro"/>
</dbReference>
<dbReference type="GO" id="GO:0007035">
    <property type="term" value="P:vacuolar acidification"/>
    <property type="evidence" value="ECO:0007669"/>
    <property type="project" value="TreeGrafter"/>
</dbReference>
<keyword evidence="6" id="KW-0406">Ion transport</keyword>
<keyword evidence="7 8" id="KW-0472">Membrane</keyword>
<organism evidence="9 10">
    <name type="scientific">Hydrogeniiclostridium mannosilyticum</name>
    <dbReference type="NCBI Taxonomy" id="2764322"/>
    <lineage>
        <taxon>Bacteria</taxon>
        <taxon>Bacillati</taxon>
        <taxon>Bacillota</taxon>
        <taxon>Clostridia</taxon>
        <taxon>Eubacteriales</taxon>
        <taxon>Acutalibacteraceae</taxon>
        <taxon>Hydrogeniiclostridium</taxon>
    </lineage>
</organism>
<name>A0A328UFR0_9FIRM</name>
<dbReference type="GO" id="GO:0046961">
    <property type="term" value="F:proton-transporting ATPase activity, rotational mechanism"/>
    <property type="evidence" value="ECO:0007669"/>
    <property type="project" value="InterPro"/>
</dbReference>
<keyword evidence="4 8" id="KW-0812">Transmembrane</keyword>